<keyword evidence="4" id="KW-1185">Reference proteome</keyword>
<keyword evidence="2" id="KW-0732">Signal</keyword>
<feature type="signal peptide" evidence="2">
    <location>
        <begin position="1"/>
        <end position="19"/>
    </location>
</feature>
<protein>
    <submittedName>
        <fullName evidence="3">Uncharacterized protein</fullName>
    </submittedName>
</protein>
<dbReference type="Proteomes" id="UP000324222">
    <property type="component" value="Unassembled WGS sequence"/>
</dbReference>
<proteinExistence type="predicted"/>
<accession>A0A5B7IU41</accession>
<dbReference type="AlphaFoldDB" id="A0A5B7IU41"/>
<sequence length="62" mass="6835">MPHQLLVISILVTDVTVVALPITDIAVERTPRNSFYLDRHHSDPQNARGTSALGDPEEGLEK</sequence>
<comment type="caution">
    <text evidence="3">The sequence shown here is derived from an EMBL/GenBank/DDBJ whole genome shotgun (WGS) entry which is preliminary data.</text>
</comment>
<dbReference type="EMBL" id="VSRR010067559">
    <property type="protein sequence ID" value="MPC85176.1"/>
    <property type="molecule type" value="Genomic_DNA"/>
</dbReference>
<evidence type="ECO:0000256" key="2">
    <source>
        <dbReference type="SAM" id="SignalP"/>
    </source>
</evidence>
<reference evidence="3 4" key="1">
    <citation type="submission" date="2019-05" db="EMBL/GenBank/DDBJ databases">
        <title>Another draft genome of Portunus trituberculatus and its Hox gene families provides insights of decapod evolution.</title>
        <authorList>
            <person name="Jeong J.-H."/>
            <person name="Song I."/>
            <person name="Kim S."/>
            <person name="Choi T."/>
            <person name="Kim D."/>
            <person name="Ryu S."/>
            <person name="Kim W."/>
        </authorList>
    </citation>
    <scope>NUCLEOTIDE SEQUENCE [LARGE SCALE GENOMIC DNA]</scope>
    <source>
        <tissue evidence="3">Muscle</tissue>
    </source>
</reference>
<evidence type="ECO:0000313" key="4">
    <source>
        <dbReference type="Proteomes" id="UP000324222"/>
    </source>
</evidence>
<evidence type="ECO:0000256" key="1">
    <source>
        <dbReference type="SAM" id="MobiDB-lite"/>
    </source>
</evidence>
<organism evidence="3 4">
    <name type="scientific">Portunus trituberculatus</name>
    <name type="common">Swimming crab</name>
    <name type="synonym">Neptunus trituberculatus</name>
    <dbReference type="NCBI Taxonomy" id="210409"/>
    <lineage>
        <taxon>Eukaryota</taxon>
        <taxon>Metazoa</taxon>
        <taxon>Ecdysozoa</taxon>
        <taxon>Arthropoda</taxon>
        <taxon>Crustacea</taxon>
        <taxon>Multicrustacea</taxon>
        <taxon>Malacostraca</taxon>
        <taxon>Eumalacostraca</taxon>
        <taxon>Eucarida</taxon>
        <taxon>Decapoda</taxon>
        <taxon>Pleocyemata</taxon>
        <taxon>Brachyura</taxon>
        <taxon>Eubrachyura</taxon>
        <taxon>Portunoidea</taxon>
        <taxon>Portunidae</taxon>
        <taxon>Portuninae</taxon>
        <taxon>Portunus</taxon>
    </lineage>
</organism>
<gene>
    <name evidence="3" type="ORF">E2C01_079939</name>
</gene>
<feature type="chain" id="PRO_5022897405" evidence="2">
    <location>
        <begin position="20"/>
        <end position="62"/>
    </location>
</feature>
<feature type="region of interest" description="Disordered" evidence="1">
    <location>
        <begin position="35"/>
        <end position="62"/>
    </location>
</feature>
<name>A0A5B7IU41_PORTR</name>
<evidence type="ECO:0000313" key="3">
    <source>
        <dbReference type="EMBL" id="MPC85176.1"/>
    </source>
</evidence>